<evidence type="ECO:0000313" key="3">
    <source>
        <dbReference type="EMBL" id="RVW90356.1"/>
    </source>
</evidence>
<protein>
    <recommendedName>
        <fullName evidence="2">DUF659 domain-containing protein</fullName>
    </recommendedName>
</protein>
<name>A0A438I0W4_VITVI</name>
<reference evidence="3 4" key="1">
    <citation type="journal article" date="2018" name="PLoS Genet.">
        <title>Population sequencing reveals clonal diversity and ancestral inbreeding in the grapevine cultivar Chardonnay.</title>
        <authorList>
            <person name="Roach M.J."/>
            <person name="Johnson D.L."/>
            <person name="Bohlmann J."/>
            <person name="van Vuuren H.J."/>
            <person name="Jones S.J."/>
            <person name="Pretorius I.S."/>
            <person name="Schmidt S.A."/>
            <person name="Borneman A.R."/>
        </authorList>
    </citation>
    <scope>NUCLEOTIDE SEQUENCE [LARGE SCALE GENOMIC DNA]</scope>
    <source>
        <strain evidence="4">cv. Chardonnay</strain>
        <tissue evidence="3">Leaf</tissue>
    </source>
</reference>
<gene>
    <name evidence="3" type="ORF">CK203_045698</name>
</gene>
<feature type="compositionally biased region" description="Polar residues" evidence="1">
    <location>
        <begin position="95"/>
        <end position="108"/>
    </location>
</feature>
<dbReference type="EMBL" id="QGNW01000155">
    <property type="protein sequence ID" value="RVW90356.1"/>
    <property type="molecule type" value="Genomic_DNA"/>
</dbReference>
<dbReference type="InterPro" id="IPR012337">
    <property type="entry name" value="RNaseH-like_sf"/>
</dbReference>
<dbReference type="AlphaFoldDB" id="A0A438I0W4"/>
<dbReference type="InterPro" id="IPR007021">
    <property type="entry name" value="DUF659"/>
</dbReference>
<comment type="caution">
    <text evidence="3">The sequence shown here is derived from an EMBL/GenBank/DDBJ whole genome shotgun (WGS) entry which is preliminary data.</text>
</comment>
<dbReference type="Proteomes" id="UP000288805">
    <property type="component" value="Unassembled WGS sequence"/>
</dbReference>
<sequence>MHGRVNRLKHHLAGTHHGMKPCNKVSEDARLECKEALANFKDQKTKRNELFQEIGMGPTSMHESALSKTIGTLGRGSGSVSGSGEPIPRGPMDKFTTSQPRQTTLNSKWKQEERKEGNAFANFGPGFKPSSMHEMRTCILKEEVNDLSIIMEDHKKAWKQYGYSIMSDGWTDGKSRCLINFLVNSPTGTWFMKSIDASDTIKNGELMFKYLDEVVEEIAEENVVQVITDNASNYVNVGMRLMEKRRKLWWTPCTAHCIDLILEDIGKLNVHATTLSRTTVPLVSVLREVDSEERPAMGYIYELMDSAKEKIAFNCRGVERKYGPIWRKIDVRWTPQLHRPLHATGYYLNPQLRYGDKFFNADEVRKGLFECMDRMLDYQERLKADIQLDSYDQAMGEFGSRIAIDLEH</sequence>
<dbReference type="Pfam" id="PF04937">
    <property type="entry name" value="DUF659"/>
    <property type="match status" value="1"/>
</dbReference>
<dbReference type="PANTHER" id="PTHR32166">
    <property type="entry name" value="OSJNBA0013A04.12 PROTEIN"/>
    <property type="match status" value="1"/>
</dbReference>
<proteinExistence type="predicted"/>
<dbReference type="PANTHER" id="PTHR32166:SF74">
    <property type="entry name" value="OS05G0256350 PROTEIN"/>
    <property type="match status" value="1"/>
</dbReference>
<dbReference type="SUPFAM" id="SSF53098">
    <property type="entry name" value="Ribonuclease H-like"/>
    <property type="match status" value="1"/>
</dbReference>
<evidence type="ECO:0000256" key="1">
    <source>
        <dbReference type="SAM" id="MobiDB-lite"/>
    </source>
</evidence>
<evidence type="ECO:0000313" key="4">
    <source>
        <dbReference type="Proteomes" id="UP000288805"/>
    </source>
</evidence>
<feature type="region of interest" description="Disordered" evidence="1">
    <location>
        <begin position="70"/>
        <end position="114"/>
    </location>
</feature>
<organism evidence="3 4">
    <name type="scientific">Vitis vinifera</name>
    <name type="common">Grape</name>
    <dbReference type="NCBI Taxonomy" id="29760"/>
    <lineage>
        <taxon>Eukaryota</taxon>
        <taxon>Viridiplantae</taxon>
        <taxon>Streptophyta</taxon>
        <taxon>Embryophyta</taxon>
        <taxon>Tracheophyta</taxon>
        <taxon>Spermatophyta</taxon>
        <taxon>Magnoliopsida</taxon>
        <taxon>eudicotyledons</taxon>
        <taxon>Gunneridae</taxon>
        <taxon>Pentapetalae</taxon>
        <taxon>rosids</taxon>
        <taxon>Vitales</taxon>
        <taxon>Vitaceae</taxon>
        <taxon>Viteae</taxon>
        <taxon>Vitis</taxon>
    </lineage>
</organism>
<feature type="domain" description="DUF659" evidence="2">
    <location>
        <begin position="131"/>
        <end position="275"/>
    </location>
</feature>
<evidence type="ECO:0000259" key="2">
    <source>
        <dbReference type="Pfam" id="PF04937"/>
    </source>
</evidence>
<accession>A0A438I0W4</accession>